<dbReference type="Pfam" id="PF02195">
    <property type="entry name" value="ParB_N"/>
    <property type="match status" value="1"/>
</dbReference>
<keyword evidence="2" id="KW-0159">Chromosome partition</keyword>
<comment type="similarity">
    <text evidence="1">Belongs to the ParB family.</text>
</comment>
<dbReference type="GO" id="GO:0005694">
    <property type="term" value="C:chromosome"/>
    <property type="evidence" value="ECO:0007669"/>
    <property type="project" value="TreeGrafter"/>
</dbReference>
<protein>
    <recommendedName>
        <fullName evidence="8">ParB/Sulfiredoxin domain-containing protein</fullName>
    </recommendedName>
</protein>
<dbReference type="InterPro" id="IPR003115">
    <property type="entry name" value="ParB_N"/>
</dbReference>
<keyword evidence="7" id="KW-1185">Reference proteome</keyword>
<dbReference type="Proteomes" id="UP000245820">
    <property type="component" value="Chromosome"/>
</dbReference>
<feature type="domain" description="ParB-like N-terminal" evidence="4">
    <location>
        <begin position="35"/>
        <end position="129"/>
    </location>
</feature>
<dbReference type="NCBIfam" id="TIGR00180">
    <property type="entry name" value="parB_part"/>
    <property type="match status" value="1"/>
</dbReference>
<evidence type="ECO:0000313" key="7">
    <source>
        <dbReference type="Proteomes" id="UP000245820"/>
    </source>
</evidence>
<feature type="compositionally biased region" description="Low complexity" evidence="3">
    <location>
        <begin position="566"/>
        <end position="575"/>
    </location>
</feature>
<evidence type="ECO:0000256" key="1">
    <source>
        <dbReference type="ARBA" id="ARBA00006295"/>
    </source>
</evidence>
<dbReference type="OrthoDB" id="9796891at2"/>
<dbReference type="GO" id="GO:0007059">
    <property type="term" value="P:chromosome segregation"/>
    <property type="evidence" value="ECO:0007669"/>
    <property type="project" value="UniProtKB-KW"/>
</dbReference>
<dbReference type="SUPFAM" id="SSF81273">
    <property type="entry name" value="H-NS histone-like proteins"/>
    <property type="match status" value="1"/>
</dbReference>
<dbReference type="Gene3D" id="1.10.10.2830">
    <property type="match status" value="1"/>
</dbReference>
<dbReference type="Pfam" id="PF17762">
    <property type="entry name" value="HTH_ParB"/>
    <property type="match status" value="1"/>
</dbReference>
<feature type="region of interest" description="Disordered" evidence="3">
    <location>
        <begin position="563"/>
        <end position="606"/>
    </location>
</feature>
<dbReference type="PANTHER" id="PTHR33375">
    <property type="entry name" value="CHROMOSOME-PARTITIONING PROTEIN PARB-RELATED"/>
    <property type="match status" value="1"/>
</dbReference>
<dbReference type="InterPro" id="IPR037150">
    <property type="entry name" value="H-NS_C_dom_sf"/>
</dbReference>
<dbReference type="InterPro" id="IPR041468">
    <property type="entry name" value="HTH_ParB/Spo0J"/>
</dbReference>
<dbReference type="SUPFAM" id="SSF109709">
    <property type="entry name" value="KorB DNA-binding domain-like"/>
    <property type="match status" value="1"/>
</dbReference>
<organism evidence="6 7">
    <name type="scientific">Massilia oculi</name>
    <dbReference type="NCBI Taxonomy" id="945844"/>
    <lineage>
        <taxon>Bacteria</taxon>
        <taxon>Pseudomonadati</taxon>
        <taxon>Pseudomonadota</taxon>
        <taxon>Betaproteobacteria</taxon>
        <taxon>Burkholderiales</taxon>
        <taxon>Oxalobacteraceae</taxon>
        <taxon>Telluria group</taxon>
        <taxon>Massilia</taxon>
    </lineage>
</organism>
<dbReference type="AlphaFoldDB" id="A0A2S2DG24"/>
<dbReference type="InterPro" id="IPR036086">
    <property type="entry name" value="ParB/Sulfiredoxin_sf"/>
</dbReference>
<evidence type="ECO:0008006" key="8">
    <source>
        <dbReference type="Google" id="ProtNLM"/>
    </source>
</evidence>
<dbReference type="CDD" id="cd16393">
    <property type="entry name" value="SPO0J_N"/>
    <property type="match status" value="1"/>
</dbReference>
<dbReference type="InterPro" id="IPR050336">
    <property type="entry name" value="Chromosome_partition/occlusion"/>
</dbReference>
<gene>
    <name evidence="6" type="ORF">DIR46_07560</name>
</gene>
<name>A0A2S2DG24_9BURK</name>
<dbReference type="InterPro" id="IPR027444">
    <property type="entry name" value="H-NS_C_dom"/>
</dbReference>
<dbReference type="PANTHER" id="PTHR33375:SF1">
    <property type="entry name" value="CHROMOSOME-PARTITIONING PROTEIN PARB-RELATED"/>
    <property type="match status" value="1"/>
</dbReference>
<reference evidence="6 7" key="1">
    <citation type="submission" date="2018-05" db="EMBL/GenBank/DDBJ databases">
        <title>Complete genome sequence of Massilia oculi sp. nov. CCUG 43427T (=DSM 26321T), the type strain of M. oculi, and comparison with genome sequences of other Massilia strains.</title>
        <authorList>
            <person name="Zhu B."/>
        </authorList>
    </citation>
    <scope>NUCLEOTIDE SEQUENCE [LARGE SCALE GENOMIC DNA]</scope>
    <source>
        <strain evidence="6 7">CCUG 43427</strain>
    </source>
</reference>
<dbReference type="EMBL" id="CP029343">
    <property type="protein sequence ID" value="AWL04305.1"/>
    <property type="molecule type" value="Genomic_DNA"/>
</dbReference>
<dbReference type="GO" id="GO:0003677">
    <property type="term" value="F:DNA binding"/>
    <property type="evidence" value="ECO:0007669"/>
    <property type="project" value="InterPro"/>
</dbReference>
<dbReference type="KEGG" id="mtim:DIR46_07560"/>
<dbReference type="RefSeq" id="WP_109344690.1">
    <property type="nucleotide sequence ID" value="NZ_CP029343.1"/>
</dbReference>
<dbReference type="Gene3D" id="3.90.1530.30">
    <property type="match status" value="1"/>
</dbReference>
<dbReference type="SMART" id="SM00470">
    <property type="entry name" value="ParB"/>
    <property type="match status" value="1"/>
</dbReference>
<dbReference type="SUPFAM" id="SSF110849">
    <property type="entry name" value="ParB/Sulfiredoxin"/>
    <property type="match status" value="1"/>
</dbReference>
<evidence type="ECO:0000259" key="5">
    <source>
        <dbReference type="SMART" id="SM00528"/>
    </source>
</evidence>
<evidence type="ECO:0000313" key="6">
    <source>
        <dbReference type="EMBL" id="AWL04305.1"/>
    </source>
</evidence>
<dbReference type="InterPro" id="IPR004437">
    <property type="entry name" value="ParB/RepB/Spo0J"/>
</dbReference>
<dbReference type="Gene3D" id="4.10.430.10">
    <property type="entry name" value="Histone-like protein H-NS, C-terminal domain"/>
    <property type="match status" value="1"/>
</dbReference>
<evidence type="ECO:0000259" key="4">
    <source>
        <dbReference type="SMART" id="SM00470"/>
    </source>
</evidence>
<dbReference type="SMART" id="SM00528">
    <property type="entry name" value="HNS"/>
    <property type="match status" value="1"/>
</dbReference>
<evidence type="ECO:0000256" key="3">
    <source>
        <dbReference type="SAM" id="MobiDB-lite"/>
    </source>
</evidence>
<feature type="domain" description="DNA-binding protein H-NS-like C-terminal" evidence="5">
    <location>
        <begin position="597"/>
        <end position="641"/>
    </location>
</feature>
<dbReference type="Pfam" id="PF00816">
    <property type="entry name" value="Histone_HNS"/>
    <property type="match status" value="1"/>
</dbReference>
<proteinExistence type="inferred from homology"/>
<accession>A0A2S2DG24</accession>
<evidence type="ECO:0000256" key="2">
    <source>
        <dbReference type="ARBA" id="ARBA00022829"/>
    </source>
</evidence>
<sequence length="655" mass="72303">MTPTALTLLAAPQLPAVGDQAIVVDELVTNAGEFGHFNLIDIRISKTNRKRFDLVKLNELAASIKAKGVAQPILLRPVEPTPDEPQKYEIVAGERRFRASIIAGLSIIPALLRTLTDVEALELQILENLQRDDPHPLEEAEGYERLMLERNYDVDQLAYRVSRSRSYVYGRLKLCALTTSVREQFLEDKFSAATALLIARIPNPSLQVKAAMEVSQTDWQGNPMSYRSQRDLLRRRFMLDLKNAVFAVKDAALLADIGSCVECPKRSGNQEEAFESENHANLCTDPDCFAEKTAAHSKKAKQKAEDRGHSVISGEAAKKIMPNSYGNLKDGYSDVDREFYVSGSGSTSYRKILGKQTPKGVLLESPFEPGKLITIAKTDELEDLVTQVAGSGKTEASAAAKQKAQEKQKEQAAALEKRYRRELFVSIRDAGRIEDTPINEQEVAALLFRNSPNSEDGFIRKLYGWTGKEFESGTWDGKYVTGTNRICDAIRQMTPEAARQLIRDMTLIRELEVSTYSYSKADRPTLMLAAAERLGIDAEAMKSALNKEAKQLADEKAAKKARAASKGKAATPAQAVLPEVAKHDKSATAPAAEADSKARAASTEVRYRHPDLTQTWTGRGRAPKWVRDWIDAGKTLDSLQVSPAPAAPLQAQVMQ</sequence>